<proteinExistence type="predicted"/>
<accession>A0A830EQT0</accession>
<dbReference type="Proteomes" id="UP000614221">
    <property type="component" value="Unassembled WGS sequence"/>
</dbReference>
<organism evidence="1 2">
    <name type="scientific">Haloarcula sebkhae</name>
    <dbReference type="NCBI Taxonomy" id="932660"/>
    <lineage>
        <taxon>Archaea</taxon>
        <taxon>Methanobacteriati</taxon>
        <taxon>Methanobacteriota</taxon>
        <taxon>Stenosarchaea group</taxon>
        <taxon>Halobacteria</taxon>
        <taxon>Halobacteriales</taxon>
        <taxon>Haloarculaceae</taxon>
        <taxon>Haloarcula</taxon>
    </lineage>
</organism>
<dbReference type="EMBL" id="BMPD01000013">
    <property type="protein sequence ID" value="GGK85073.1"/>
    <property type="molecule type" value="Genomic_DNA"/>
</dbReference>
<evidence type="ECO:0000313" key="2">
    <source>
        <dbReference type="Proteomes" id="UP000614221"/>
    </source>
</evidence>
<gene>
    <name evidence="1" type="ORF">GCM10009067_41500</name>
</gene>
<dbReference type="AlphaFoldDB" id="A0A830EQT0"/>
<reference evidence="1" key="1">
    <citation type="journal article" date="2014" name="Int. J. Syst. Evol. Microbiol.">
        <title>Complete genome sequence of Corynebacterium casei LMG S-19264T (=DSM 44701T), isolated from a smear-ripened cheese.</title>
        <authorList>
            <consortium name="US DOE Joint Genome Institute (JGI-PGF)"/>
            <person name="Walter F."/>
            <person name="Albersmeier A."/>
            <person name="Kalinowski J."/>
            <person name="Ruckert C."/>
        </authorList>
    </citation>
    <scope>NUCLEOTIDE SEQUENCE</scope>
    <source>
        <strain evidence="1">JCM 19018</strain>
    </source>
</reference>
<dbReference type="OrthoDB" id="223317at2157"/>
<reference evidence="1" key="2">
    <citation type="submission" date="2020-09" db="EMBL/GenBank/DDBJ databases">
        <authorList>
            <person name="Sun Q."/>
            <person name="Ohkuma M."/>
        </authorList>
    </citation>
    <scope>NUCLEOTIDE SEQUENCE</scope>
    <source>
        <strain evidence="1">JCM 19018</strain>
    </source>
</reference>
<dbReference type="RefSeq" id="WP_188980979.1">
    <property type="nucleotide sequence ID" value="NZ_BMPD01000013.1"/>
</dbReference>
<comment type="caution">
    <text evidence="1">The sequence shown here is derived from an EMBL/GenBank/DDBJ whole genome shotgun (WGS) entry which is preliminary data.</text>
</comment>
<protein>
    <submittedName>
        <fullName evidence="1">Uncharacterized protein</fullName>
    </submittedName>
</protein>
<evidence type="ECO:0000313" key="1">
    <source>
        <dbReference type="EMBL" id="GGK85073.1"/>
    </source>
</evidence>
<name>A0A830EQT0_9EURY</name>
<sequence>MRKLTKSQQERAEQLRKRRIRRIKKREELYESGGVEIELSSFFKGLAGNYQSVGILEVTAGDIAAAQDAFKTAVAYYHRSAEAHKFPVMSTNTLADGIYTAALAGLNTDVIEFADAVRQIHREHSLSPDDDNADRFFFAGCLAGALVDDLSDTDLDNLEAINETKPEPHSHYGDAIYACSQGIRDANTRLIERGIESMLTFHQQDIGESGVVGLTMSVQATALFVLARGKGYDPDISSPYIPGQLVEAASDGFDLT</sequence>